<keyword evidence="2" id="KW-1185">Reference proteome</keyword>
<dbReference type="EMBL" id="FNEN01000020">
    <property type="protein sequence ID" value="SDJ20724.1"/>
    <property type="molecule type" value="Genomic_DNA"/>
</dbReference>
<organism evidence="1 2">
    <name type="scientific">Natribacillus halophilus</name>
    <dbReference type="NCBI Taxonomy" id="549003"/>
    <lineage>
        <taxon>Bacteria</taxon>
        <taxon>Bacillati</taxon>
        <taxon>Bacillota</taxon>
        <taxon>Bacilli</taxon>
        <taxon>Bacillales</taxon>
        <taxon>Bacillaceae</taxon>
        <taxon>Natribacillus</taxon>
    </lineage>
</organism>
<sequence>MNKIKDLLTEIEAKNIYVGDDGKYTIMTSPERMKELPITYHEKPSHIVPTTKYMISEHESFSIVAVSIDEGVIA</sequence>
<protein>
    <submittedName>
        <fullName evidence="1">Uncharacterized protein</fullName>
    </submittedName>
</protein>
<reference evidence="1 2" key="1">
    <citation type="submission" date="2016-10" db="EMBL/GenBank/DDBJ databases">
        <authorList>
            <person name="de Groot N.N."/>
        </authorList>
    </citation>
    <scope>NUCLEOTIDE SEQUENCE [LARGE SCALE GENOMIC DNA]</scope>
    <source>
        <strain evidence="1 2">DSM 21771</strain>
    </source>
</reference>
<name>A0A1G8RUH2_9BACI</name>
<dbReference type="RefSeq" id="WP_090399724.1">
    <property type="nucleotide sequence ID" value="NZ_FNEN01000020.1"/>
</dbReference>
<evidence type="ECO:0000313" key="1">
    <source>
        <dbReference type="EMBL" id="SDJ20724.1"/>
    </source>
</evidence>
<proteinExistence type="predicted"/>
<gene>
    <name evidence="1" type="ORF">SAMN04488123_12059</name>
</gene>
<evidence type="ECO:0000313" key="2">
    <source>
        <dbReference type="Proteomes" id="UP000198853"/>
    </source>
</evidence>
<accession>A0A1G8RUH2</accession>
<dbReference type="Proteomes" id="UP000198853">
    <property type="component" value="Unassembled WGS sequence"/>
</dbReference>
<dbReference type="AlphaFoldDB" id="A0A1G8RUH2"/>